<keyword evidence="2" id="KW-0378">Hydrolase</keyword>
<dbReference type="SUPFAM" id="SSF55811">
    <property type="entry name" value="Nudix"/>
    <property type="match status" value="1"/>
</dbReference>
<reference evidence="2 3" key="1">
    <citation type="journal article" date="2007" name="Int. J. Syst. Evol. Microbiol.">
        <title>Paenibacillus ginsengarvi sp. nov., isolated from soil from ginseng cultivation.</title>
        <authorList>
            <person name="Yoon M.H."/>
            <person name="Ten L.N."/>
            <person name="Im W.T."/>
        </authorList>
    </citation>
    <scope>NUCLEOTIDE SEQUENCE [LARGE SCALE GENOMIC DNA]</scope>
    <source>
        <strain evidence="2 3">KCTC 13059</strain>
    </source>
</reference>
<protein>
    <submittedName>
        <fullName evidence="2">NUDIX hydrolase</fullName>
    </submittedName>
</protein>
<gene>
    <name evidence="2" type="ORF">D7M11_12760</name>
</gene>
<dbReference type="GO" id="GO:0016787">
    <property type="term" value="F:hydrolase activity"/>
    <property type="evidence" value="ECO:0007669"/>
    <property type="project" value="UniProtKB-KW"/>
</dbReference>
<sequence>MCIRPKRNMRFRRDCVIGLLTGVRFFCAGLDPRQTTANCAKIESRWIKMDDCAYGGIVFREDGHVLMRSPSGHWGGYVWTFAKGGREPGDSSSECTALREVQEETGYTCEVVAHIPGAFESDTCVTKYYLMKPTGAVHQFDRETSEVQWVSTAQAFKLISLTTTEKGRKRDTDALRCAIEVRKRMNEEMPDRLDFKK</sequence>
<evidence type="ECO:0000313" key="2">
    <source>
        <dbReference type="EMBL" id="RKN84359.1"/>
    </source>
</evidence>
<name>A0A3B0CJ96_9BACL</name>
<accession>A0A3B0CJ96</accession>
<evidence type="ECO:0000313" key="3">
    <source>
        <dbReference type="Proteomes" id="UP000282311"/>
    </source>
</evidence>
<comment type="caution">
    <text evidence="2">The sequence shown here is derived from an EMBL/GenBank/DDBJ whole genome shotgun (WGS) entry which is preliminary data.</text>
</comment>
<evidence type="ECO:0000259" key="1">
    <source>
        <dbReference type="PROSITE" id="PS51462"/>
    </source>
</evidence>
<keyword evidence="3" id="KW-1185">Reference proteome</keyword>
<dbReference type="Pfam" id="PF00293">
    <property type="entry name" value="NUDIX"/>
    <property type="match status" value="1"/>
</dbReference>
<dbReference type="Gene3D" id="3.90.79.10">
    <property type="entry name" value="Nucleoside Triphosphate Pyrophosphohydrolase"/>
    <property type="match status" value="1"/>
</dbReference>
<dbReference type="Proteomes" id="UP000282311">
    <property type="component" value="Unassembled WGS sequence"/>
</dbReference>
<dbReference type="InterPro" id="IPR000086">
    <property type="entry name" value="NUDIX_hydrolase_dom"/>
</dbReference>
<feature type="domain" description="Nudix hydrolase" evidence="1">
    <location>
        <begin position="49"/>
        <end position="175"/>
    </location>
</feature>
<dbReference type="PROSITE" id="PS51462">
    <property type="entry name" value="NUDIX"/>
    <property type="match status" value="1"/>
</dbReference>
<dbReference type="AlphaFoldDB" id="A0A3B0CJ96"/>
<dbReference type="EMBL" id="RBAH01000008">
    <property type="protein sequence ID" value="RKN84359.1"/>
    <property type="molecule type" value="Genomic_DNA"/>
</dbReference>
<proteinExistence type="predicted"/>
<organism evidence="2 3">
    <name type="scientific">Paenibacillus ginsengarvi</name>
    <dbReference type="NCBI Taxonomy" id="400777"/>
    <lineage>
        <taxon>Bacteria</taxon>
        <taxon>Bacillati</taxon>
        <taxon>Bacillota</taxon>
        <taxon>Bacilli</taxon>
        <taxon>Bacillales</taxon>
        <taxon>Paenibacillaceae</taxon>
        <taxon>Paenibacillus</taxon>
    </lineage>
</organism>
<dbReference type="InterPro" id="IPR015797">
    <property type="entry name" value="NUDIX_hydrolase-like_dom_sf"/>
</dbReference>